<organism evidence="1 2">
    <name type="scientific">Choristoneura fumiferana</name>
    <name type="common">Spruce budworm moth</name>
    <name type="synonym">Archips fumiferana</name>
    <dbReference type="NCBI Taxonomy" id="7141"/>
    <lineage>
        <taxon>Eukaryota</taxon>
        <taxon>Metazoa</taxon>
        <taxon>Ecdysozoa</taxon>
        <taxon>Arthropoda</taxon>
        <taxon>Hexapoda</taxon>
        <taxon>Insecta</taxon>
        <taxon>Pterygota</taxon>
        <taxon>Neoptera</taxon>
        <taxon>Endopterygota</taxon>
        <taxon>Lepidoptera</taxon>
        <taxon>Glossata</taxon>
        <taxon>Ditrysia</taxon>
        <taxon>Tortricoidea</taxon>
        <taxon>Tortricidae</taxon>
        <taxon>Tortricinae</taxon>
        <taxon>Choristoneura</taxon>
    </lineage>
</organism>
<gene>
    <name evidence="1" type="ORF">MSG28_012475</name>
</gene>
<accession>A0ACC0KD45</accession>
<reference evidence="1 2" key="1">
    <citation type="journal article" date="2022" name="Genome Biol. Evol.">
        <title>The Spruce Budworm Genome: Reconstructing the Evolutionary History of Antifreeze Proteins.</title>
        <authorList>
            <person name="Beliveau C."/>
            <person name="Gagne P."/>
            <person name="Picq S."/>
            <person name="Vernygora O."/>
            <person name="Keeling C.I."/>
            <person name="Pinkney K."/>
            <person name="Doucet D."/>
            <person name="Wen F."/>
            <person name="Johnston J.S."/>
            <person name="Maaroufi H."/>
            <person name="Boyle B."/>
            <person name="Laroche J."/>
            <person name="Dewar K."/>
            <person name="Juretic N."/>
            <person name="Blackburn G."/>
            <person name="Nisole A."/>
            <person name="Brunet B."/>
            <person name="Brandao M."/>
            <person name="Lumley L."/>
            <person name="Duan J."/>
            <person name="Quan G."/>
            <person name="Lucarotti C.J."/>
            <person name="Roe A.D."/>
            <person name="Sperling F.A.H."/>
            <person name="Levesque R.C."/>
            <person name="Cusson M."/>
        </authorList>
    </citation>
    <scope>NUCLEOTIDE SEQUENCE [LARGE SCALE GENOMIC DNA]</scope>
    <source>
        <strain evidence="1">Glfc:IPQL:Cfum</strain>
    </source>
</reference>
<name>A0ACC0KD45_CHOFU</name>
<sequence>MLKKKMVAVESYVKSHYGRSGGAGSVGHLSRAPLLPSDVELSSITASTEPEESGAIGSKLHRIVHSMLARRDGPRPSLDSMAQNVSHPDPPSTESDTSDDIFADKQIVTAVEAVPNKTIDERKLEPKEDAQALQPYGTVAELEMVEKALYRKLSAGAFPKRLRLGSLTLTPKHSLQGVMLLQSGDATSLLLNSKLSQNFKLHTSKSSDTGLPALPLSTTHLDFRLSHLPMQIATVGYAFPSYDRQTLFERNFKENDNKVDSMVLQNASSERLFRSSNAPSEAYMTENKTCQCFKGIPETASLECAVQADLSLPAAPLADPVQSKNQELVDTVSENNVETYTTDQTEVTKVTAKQSSLSDVSPKETVEESNKAMPCEAFEEKTEIIDYTTSLDMLVGLLNEIQKITTCTNDSSNGQDFGCRKRVEQNNSPKSLDSDSSLMSLYVYNTDAPKGKVETPVPETKTVSAAAMVPECSSKEVSAQFPDARDRQHANVFTEVPSRLHVFPGVGGTDSFLDSMLSGPSSSRSMVALRDCPAHIHSQPSVGSSNERALQVIGTNSVSVKSLVLFHNKNNAAARMQEQTLICKKMVKNAVLKRENSDASDALMKRVVLFENKPQRAKIMNKCCLNATEFDPMMKMKRDILVTVYSLLMLTVFAALSFPELLHQT</sequence>
<dbReference type="Proteomes" id="UP001064048">
    <property type="component" value="Chromosome 21"/>
</dbReference>
<keyword evidence="2" id="KW-1185">Reference proteome</keyword>
<evidence type="ECO:0000313" key="2">
    <source>
        <dbReference type="Proteomes" id="UP001064048"/>
    </source>
</evidence>
<dbReference type="EMBL" id="CM046121">
    <property type="protein sequence ID" value="KAI8434456.1"/>
    <property type="molecule type" value="Genomic_DNA"/>
</dbReference>
<protein>
    <submittedName>
        <fullName evidence="1">Uncharacterized protein</fullName>
    </submittedName>
</protein>
<proteinExistence type="predicted"/>
<comment type="caution">
    <text evidence="1">The sequence shown here is derived from an EMBL/GenBank/DDBJ whole genome shotgun (WGS) entry which is preliminary data.</text>
</comment>
<evidence type="ECO:0000313" key="1">
    <source>
        <dbReference type="EMBL" id="KAI8434456.1"/>
    </source>
</evidence>